<dbReference type="Gene3D" id="2.60.40.10">
    <property type="entry name" value="Immunoglobulins"/>
    <property type="match status" value="1"/>
</dbReference>
<dbReference type="GO" id="GO:0004553">
    <property type="term" value="F:hydrolase activity, hydrolyzing O-glycosyl compounds"/>
    <property type="evidence" value="ECO:0007669"/>
    <property type="project" value="InterPro"/>
</dbReference>
<dbReference type="AlphaFoldDB" id="A0A4Z0PUI9"/>
<accession>A0A4Z0PUI9</accession>
<dbReference type="InterPro" id="IPR013783">
    <property type="entry name" value="Ig-like_fold"/>
</dbReference>
<comment type="caution">
    <text evidence="2">The sequence shown here is derived from an EMBL/GenBank/DDBJ whole genome shotgun (WGS) entry which is preliminary data.</text>
</comment>
<feature type="domain" description="Mannosidase Ig/CBM-like" evidence="1">
    <location>
        <begin position="75"/>
        <end position="152"/>
    </location>
</feature>
<keyword evidence="3" id="KW-1185">Reference proteome</keyword>
<gene>
    <name evidence="2" type="ORF">E5K02_24610</name>
</gene>
<dbReference type="Proteomes" id="UP000298471">
    <property type="component" value="Unassembled WGS sequence"/>
</dbReference>
<dbReference type="InterPro" id="IPR041447">
    <property type="entry name" value="Mannosidase_ig"/>
</dbReference>
<dbReference type="InterPro" id="IPR036156">
    <property type="entry name" value="Beta-gal/glucu_dom_sf"/>
</dbReference>
<reference evidence="2 3" key="1">
    <citation type="submission" date="2019-04" db="EMBL/GenBank/DDBJ databases">
        <authorList>
            <person name="Feng G."/>
            <person name="Zhang J."/>
            <person name="Zhu H."/>
        </authorList>
    </citation>
    <scope>NUCLEOTIDE SEQUENCE [LARGE SCALE GENOMIC DNA]</scope>
    <source>
        <strain evidence="2 3">9PBR-1</strain>
    </source>
</reference>
<evidence type="ECO:0000259" key="1">
    <source>
        <dbReference type="Pfam" id="PF17786"/>
    </source>
</evidence>
<dbReference type="SUPFAM" id="SSF51445">
    <property type="entry name" value="(Trans)glycosidases"/>
    <property type="match status" value="1"/>
</dbReference>
<sequence length="190" mass="21742">MQFLNYDHHRAMFEAWNSRLWHNTSGVLLWMSHPAWPSMIWQLYSWNYATHAAYFGAQKACEPLHVQWNLDDHHAVVVNTTLRPLTDGKVVYTLYDVAGRQIATETRTVQAPANQATPVFAPQLPTPLPAVYLLRLVLTDAAGSVVSTTDYWQKSVPTGGFRLSTCCCRCSWHRALFGRMRPHIRSPMSW</sequence>
<name>A0A4Z0PUI9_9BACT</name>
<dbReference type="InterPro" id="IPR017853">
    <property type="entry name" value="GH"/>
</dbReference>
<dbReference type="SUPFAM" id="SSF49303">
    <property type="entry name" value="beta-Galactosidase/glucuronidase domain"/>
    <property type="match status" value="1"/>
</dbReference>
<dbReference type="PANTHER" id="PTHR43536">
    <property type="entry name" value="MANNOSYLGLYCOPROTEIN ENDO-BETA-MANNOSIDASE"/>
    <property type="match status" value="1"/>
</dbReference>
<dbReference type="RefSeq" id="WP_135399065.1">
    <property type="nucleotide sequence ID" value="NZ_SRMB01000008.1"/>
</dbReference>
<dbReference type="OrthoDB" id="9801077at2"/>
<organism evidence="2 3">
    <name type="scientific">Hymenobacter metallicola</name>
    <dbReference type="NCBI Taxonomy" id="2563114"/>
    <lineage>
        <taxon>Bacteria</taxon>
        <taxon>Pseudomonadati</taxon>
        <taxon>Bacteroidota</taxon>
        <taxon>Cytophagia</taxon>
        <taxon>Cytophagales</taxon>
        <taxon>Hymenobacteraceae</taxon>
        <taxon>Hymenobacter</taxon>
    </lineage>
</organism>
<evidence type="ECO:0000313" key="3">
    <source>
        <dbReference type="Proteomes" id="UP000298471"/>
    </source>
</evidence>
<proteinExistence type="predicted"/>
<evidence type="ECO:0000313" key="2">
    <source>
        <dbReference type="EMBL" id="TGE20949.1"/>
    </source>
</evidence>
<dbReference type="Pfam" id="PF17786">
    <property type="entry name" value="Mannosidase_ig"/>
    <property type="match status" value="1"/>
</dbReference>
<dbReference type="Gene3D" id="3.20.20.80">
    <property type="entry name" value="Glycosidases"/>
    <property type="match status" value="1"/>
</dbReference>
<dbReference type="PANTHER" id="PTHR43536:SF1">
    <property type="entry name" value="MANNOSYLGLYCOPROTEIN ENDO-BETA-MANNOSIDASE"/>
    <property type="match status" value="1"/>
</dbReference>
<protein>
    <recommendedName>
        <fullName evidence="1">Mannosidase Ig/CBM-like domain-containing protein</fullName>
    </recommendedName>
</protein>
<dbReference type="InterPro" id="IPR043534">
    <property type="entry name" value="EBDG/EBM"/>
</dbReference>
<dbReference type="EMBL" id="SRMB01000008">
    <property type="protein sequence ID" value="TGE20949.1"/>
    <property type="molecule type" value="Genomic_DNA"/>
</dbReference>